<keyword evidence="1" id="KW-0963">Cytoplasm</keyword>
<protein>
    <recommendedName>
        <fullName evidence="1">Exodeoxyribonuclease 7 large subunit</fullName>
        <ecNumber evidence="1">3.1.11.6</ecNumber>
    </recommendedName>
    <alternativeName>
        <fullName evidence="1">Exodeoxyribonuclease VII large subunit</fullName>
        <shortName evidence="1">Exonuclease VII large subunit</shortName>
    </alternativeName>
</protein>
<sequence length="454" mass="51003">MAVDSKNYLSVGQLTRYLKAKFDRDPYLKKVYLTGQVSNYRKRSNGHQYFSLKDEEAVISAMMFKSTFQKLDFELEEGMQVYAIGRLGLYEKHGSYQIYIDQLIPDGKGALQVRYEQLKARLIKEGIFDFTPKAIPRFPKRIAVVTSASGAVIRDIETTIRRRYPIVQVDLYPTVVQGDKSAADIVKNLTRVEADGQYDLVIVGRGGGSIEDLWPFNEEAVVYQIAKMQTPVISSVGHETDTTLTDFVADVRAATPTAAAEIATPVLVEEIQKINQARQNLTSLMVQRLTAYRKRLDYVRASNVLAKPQSLYDAHRQRLAMADYSLQTSQEAYLKTSQQALNNQQAKLAGANPQLLIAEAKRQLSLHDQGLQQAQARYLDQLGQQVKQLIVSLDLLSPLKRLSQGYVYLSKAGNKIDTINDLAKGDQVTIQLKDGQATGQILSSHHQQLREDDK</sequence>
<dbReference type="RefSeq" id="WP_067977660.1">
    <property type="nucleotide sequence ID" value="NZ_CP014163.1"/>
</dbReference>
<dbReference type="GO" id="GO:0005737">
    <property type="term" value="C:cytoplasm"/>
    <property type="evidence" value="ECO:0007669"/>
    <property type="project" value="UniProtKB-SubCell"/>
</dbReference>
<dbReference type="STRING" id="128944.AWM75_02120"/>
<accession>A0A109RGB1</accession>
<dbReference type="EC" id="3.1.11.6" evidence="1"/>
<evidence type="ECO:0000313" key="3">
    <source>
        <dbReference type="EMBL" id="AMB98860.1"/>
    </source>
</evidence>
<dbReference type="GO" id="GO:0006308">
    <property type="term" value="P:DNA catabolic process"/>
    <property type="evidence" value="ECO:0007669"/>
    <property type="project" value="UniProtKB-UniRule"/>
</dbReference>
<reference evidence="4" key="2">
    <citation type="submission" date="2016-01" db="EMBL/GenBank/DDBJ databases">
        <title>Six Aerococcus type strain genome sequencing and assembly using PacBio and Illumina Hiseq.</title>
        <authorList>
            <person name="Carkaci D."/>
            <person name="Dargis R."/>
            <person name="Nielsen X.C."/>
            <person name="Skovgaard O."/>
            <person name="Fuursted K."/>
            <person name="Christensen J.J."/>
        </authorList>
    </citation>
    <scope>NUCLEOTIDE SEQUENCE [LARGE SCALE GENOMIC DNA]</scope>
    <source>
        <strain evidence="4">CCUG42038B</strain>
    </source>
</reference>
<evidence type="ECO:0000313" key="4">
    <source>
        <dbReference type="Proteomes" id="UP000062260"/>
    </source>
</evidence>
<evidence type="ECO:0000256" key="2">
    <source>
        <dbReference type="RuleBase" id="RU004355"/>
    </source>
</evidence>
<keyword evidence="1 2" id="KW-0269">Exonuclease</keyword>
<gene>
    <name evidence="1" type="primary">xseA</name>
    <name evidence="3" type="ORF">AWM75_02120</name>
</gene>
<dbReference type="InterPro" id="IPR025824">
    <property type="entry name" value="OB-fold_nuc-bd_dom"/>
</dbReference>
<dbReference type="EMBL" id="CP014163">
    <property type="protein sequence ID" value="AMB98860.1"/>
    <property type="molecule type" value="Genomic_DNA"/>
</dbReference>
<name>A0A109RGB1_9LACT</name>
<dbReference type="GO" id="GO:0008855">
    <property type="term" value="F:exodeoxyribonuclease VII activity"/>
    <property type="evidence" value="ECO:0007669"/>
    <property type="project" value="UniProtKB-UniRule"/>
</dbReference>
<comment type="catalytic activity">
    <reaction evidence="1 2">
        <text>Exonucleolytic cleavage in either 5'- to 3'- or 3'- to 5'-direction to yield nucleoside 5'-phosphates.</text>
        <dbReference type="EC" id="3.1.11.6"/>
    </reaction>
</comment>
<keyword evidence="1 2" id="KW-0540">Nuclease</keyword>
<dbReference type="Proteomes" id="UP000062260">
    <property type="component" value="Chromosome"/>
</dbReference>
<dbReference type="HAMAP" id="MF_00378">
    <property type="entry name" value="Exonuc_7_L"/>
    <property type="match status" value="1"/>
</dbReference>
<dbReference type="InterPro" id="IPR003753">
    <property type="entry name" value="Exonuc_VII_L"/>
</dbReference>
<evidence type="ECO:0000256" key="1">
    <source>
        <dbReference type="HAMAP-Rule" id="MF_00378"/>
    </source>
</evidence>
<comment type="subunit">
    <text evidence="1">Heterooligomer composed of large and small subunits.</text>
</comment>
<dbReference type="KEGG" id="auh:AWM75_02120"/>
<comment type="similarity">
    <text evidence="1 2">Belongs to the XseA family.</text>
</comment>
<proteinExistence type="inferred from homology"/>
<dbReference type="OrthoDB" id="9802795at2"/>
<reference evidence="3 4" key="1">
    <citation type="journal article" date="2016" name="Genome Announc.">
        <title>Complete Genome Sequences of Aerococcus christensenii CCUG 28831T, Aerococcus sanguinicola CCUG 43001T, Aerococcus urinae CCUG 36881T, Aerococcus urinaeequi CCUG 28094T, Aerococcus urinaehominis CCUG 42038 BT, and Aerococcus viridans CCUG 4311T.</title>
        <authorList>
            <person name="Carkaci D."/>
            <person name="Dargis R."/>
            <person name="Nielsen X.C."/>
            <person name="Skovgaard O."/>
            <person name="Fuursted K."/>
            <person name="Christensen J.J."/>
        </authorList>
    </citation>
    <scope>NUCLEOTIDE SEQUENCE [LARGE SCALE GENOMIC DNA]</scope>
    <source>
        <strain evidence="3 4">CCUG42038B</strain>
    </source>
</reference>
<keyword evidence="4" id="KW-1185">Reference proteome</keyword>
<organism evidence="3 4">
    <name type="scientific">Aerococcus urinaehominis</name>
    <dbReference type="NCBI Taxonomy" id="128944"/>
    <lineage>
        <taxon>Bacteria</taxon>
        <taxon>Bacillati</taxon>
        <taxon>Bacillota</taxon>
        <taxon>Bacilli</taxon>
        <taxon>Lactobacillales</taxon>
        <taxon>Aerococcaceae</taxon>
        <taxon>Aerococcus</taxon>
    </lineage>
</organism>
<comment type="subcellular location">
    <subcellularLocation>
        <location evidence="1 2">Cytoplasm</location>
    </subcellularLocation>
</comment>
<dbReference type="GO" id="GO:0009318">
    <property type="term" value="C:exodeoxyribonuclease VII complex"/>
    <property type="evidence" value="ECO:0007669"/>
    <property type="project" value="UniProtKB-UniRule"/>
</dbReference>
<dbReference type="InterPro" id="IPR020579">
    <property type="entry name" value="Exonuc_VII_lsu_C"/>
</dbReference>
<dbReference type="Pfam" id="PF13742">
    <property type="entry name" value="tRNA_anti_2"/>
    <property type="match status" value="1"/>
</dbReference>
<dbReference type="Pfam" id="PF02601">
    <property type="entry name" value="Exonuc_VII_L"/>
    <property type="match status" value="1"/>
</dbReference>
<dbReference type="AlphaFoldDB" id="A0A109RGB1"/>
<dbReference type="NCBIfam" id="TIGR00237">
    <property type="entry name" value="xseA"/>
    <property type="match status" value="1"/>
</dbReference>
<keyword evidence="1 2" id="KW-0378">Hydrolase</keyword>
<dbReference type="PANTHER" id="PTHR30008:SF0">
    <property type="entry name" value="EXODEOXYRIBONUCLEASE 7 LARGE SUBUNIT"/>
    <property type="match status" value="1"/>
</dbReference>
<dbReference type="GO" id="GO:0003676">
    <property type="term" value="F:nucleic acid binding"/>
    <property type="evidence" value="ECO:0007669"/>
    <property type="project" value="InterPro"/>
</dbReference>
<dbReference type="PANTHER" id="PTHR30008">
    <property type="entry name" value="EXODEOXYRIBONUCLEASE 7 LARGE SUBUNIT"/>
    <property type="match status" value="1"/>
</dbReference>
<comment type="function">
    <text evidence="1">Bidirectionally degrades single-stranded DNA into large acid-insoluble oligonucleotides, which are then degraded further into small acid-soluble oligonucleotides.</text>
</comment>
<dbReference type="CDD" id="cd04489">
    <property type="entry name" value="ExoVII_LU_OBF"/>
    <property type="match status" value="1"/>
</dbReference>